<dbReference type="Proteomes" id="UP001732700">
    <property type="component" value="Chromosome 4A"/>
</dbReference>
<name>A0ACD5WD27_AVESA</name>
<accession>A0ACD5WD27</accession>
<proteinExistence type="predicted"/>
<organism evidence="1 2">
    <name type="scientific">Avena sativa</name>
    <name type="common">Oat</name>
    <dbReference type="NCBI Taxonomy" id="4498"/>
    <lineage>
        <taxon>Eukaryota</taxon>
        <taxon>Viridiplantae</taxon>
        <taxon>Streptophyta</taxon>
        <taxon>Embryophyta</taxon>
        <taxon>Tracheophyta</taxon>
        <taxon>Spermatophyta</taxon>
        <taxon>Magnoliopsida</taxon>
        <taxon>Liliopsida</taxon>
        <taxon>Poales</taxon>
        <taxon>Poaceae</taxon>
        <taxon>BOP clade</taxon>
        <taxon>Pooideae</taxon>
        <taxon>Poodae</taxon>
        <taxon>Poeae</taxon>
        <taxon>Poeae Chloroplast Group 1 (Aveneae type)</taxon>
        <taxon>Aveninae</taxon>
        <taxon>Avena</taxon>
    </lineage>
</organism>
<protein>
    <submittedName>
        <fullName evidence="1">Uncharacterized protein</fullName>
    </submittedName>
</protein>
<sequence length="377" mass="41343">MALPDVILEEIFLRLPPDEPESLVRASLASKLWLGRLTSAAFHGRYREFHGDPPMLGFLFSSSWGNDRVPKLASTTTKFCGRIPPDDGWAGLKYDTRECRHGRVLLVGKKQVTVWNPMTGRRSVVDTPGKSWSTTAAAVLCGVAGCDHSVCHDRPFRVVLVDVDRGVARACVSSPDTGEWSKPCRGLELGDALLESPSVLVRGGLYYKFTYFPGNDVYILKYDLASDCLSAFEAPAGAGIADQCMLMAMQDCSLGFASLSHDSILHYWSRQMLGSDGGGSAASSSSWTQRGSIHLKSFLPVQIHTKLLMLMGSAEGSDIVFVVTGPGFTTDHDGIYQINLNSLHWKKIWKGEGFVNLLPYMSFYHPRGVLEQARSAM</sequence>
<evidence type="ECO:0000313" key="2">
    <source>
        <dbReference type="Proteomes" id="UP001732700"/>
    </source>
</evidence>
<reference evidence="1" key="1">
    <citation type="submission" date="2021-05" db="EMBL/GenBank/DDBJ databases">
        <authorList>
            <person name="Scholz U."/>
            <person name="Mascher M."/>
            <person name="Fiebig A."/>
        </authorList>
    </citation>
    <scope>NUCLEOTIDE SEQUENCE [LARGE SCALE GENOMIC DNA]</scope>
</reference>
<reference evidence="1" key="2">
    <citation type="submission" date="2025-09" db="UniProtKB">
        <authorList>
            <consortium name="EnsemblPlants"/>
        </authorList>
    </citation>
    <scope>IDENTIFICATION</scope>
</reference>
<dbReference type="EnsemblPlants" id="AVESA.00010b.r2.4AG0620240.1">
    <property type="protein sequence ID" value="AVESA.00010b.r2.4AG0620240.1.CDS"/>
    <property type="gene ID" value="AVESA.00010b.r2.4AG0620240"/>
</dbReference>
<evidence type="ECO:0000313" key="1">
    <source>
        <dbReference type="EnsemblPlants" id="AVESA.00010b.r2.4AG0620240.1.CDS"/>
    </source>
</evidence>
<keyword evidence="2" id="KW-1185">Reference proteome</keyword>